<keyword evidence="2" id="KW-1185">Reference proteome</keyword>
<dbReference type="Proteomes" id="UP000006201">
    <property type="component" value="Unassembled WGS sequence"/>
</dbReference>
<dbReference type="STRING" id="87626.PTD2_03111"/>
<dbReference type="EMBL" id="AAOH01000001">
    <property type="protein sequence ID" value="EAR30525.1"/>
    <property type="molecule type" value="Genomic_DNA"/>
</dbReference>
<proteinExistence type="predicted"/>
<dbReference type="Gene3D" id="3.40.190.10">
    <property type="entry name" value="Periplasmic binding protein-like II"/>
    <property type="match status" value="1"/>
</dbReference>
<name>A4C4P3_9GAMM</name>
<gene>
    <name evidence="1" type="ORF">PTD2_03111</name>
</gene>
<evidence type="ECO:0000313" key="2">
    <source>
        <dbReference type="Proteomes" id="UP000006201"/>
    </source>
</evidence>
<sequence length="193" mass="22254">MEQGALGAYFYGRFLEENQFKQEDFITLSLEVNNHSQYLLNGMVEAVITFEPEKSMILNTGGHVLFDSKQLPFEIIAVLIINKKSNLYQDKQRIAAFLRRYNEEFNLIQLNLAGYLPLLNARLKLSEVDLRTSFDELILPSVKQQLAFFNNKTQLDESIKKYESILLKLGVISSPCECDDLFNNLYLNAINEN</sequence>
<reference evidence="1 2" key="1">
    <citation type="submission" date="2006-02" db="EMBL/GenBank/DDBJ databases">
        <authorList>
            <person name="Moran M.A."/>
            <person name="Kjelleberg S."/>
            <person name="Egan S."/>
            <person name="Saunders N."/>
            <person name="Thomas T."/>
            <person name="Ferriera S."/>
            <person name="Johnson J."/>
            <person name="Kravitz S."/>
            <person name="Halpern A."/>
            <person name="Remington K."/>
            <person name="Beeson K."/>
            <person name="Tran B."/>
            <person name="Rogers Y.-H."/>
            <person name="Friedman R."/>
            <person name="Venter J.C."/>
        </authorList>
    </citation>
    <scope>NUCLEOTIDE SEQUENCE [LARGE SCALE GENOMIC DNA]</scope>
    <source>
        <strain evidence="1 2">D2</strain>
    </source>
</reference>
<dbReference type="eggNOG" id="COG0715">
    <property type="taxonomic scope" value="Bacteria"/>
</dbReference>
<protein>
    <submittedName>
        <fullName evidence="1">Predicted substrate-binding protein involved in ABC-type nitrate/sulfonate/bicarbonate transport system</fullName>
    </submittedName>
</protein>
<evidence type="ECO:0000313" key="1">
    <source>
        <dbReference type="EMBL" id="EAR30525.1"/>
    </source>
</evidence>
<comment type="caution">
    <text evidence="1">The sequence shown here is derived from an EMBL/GenBank/DDBJ whole genome shotgun (WGS) entry which is preliminary data.</text>
</comment>
<dbReference type="HOGENOM" id="CLU_1407726_0_0_6"/>
<dbReference type="AlphaFoldDB" id="A4C4P3"/>
<accession>A4C4P3</accession>
<organism evidence="1 2">
    <name type="scientific">Pseudoalteromonas tunicata D2</name>
    <dbReference type="NCBI Taxonomy" id="87626"/>
    <lineage>
        <taxon>Bacteria</taxon>
        <taxon>Pseudomonadati</taxon>
        <taxon>Pseudomonadota</taxon>
        <taxon>Gammaproteobacteria</taxon>
        <taxon>Alteromonadales</taxon>
        <taxon>Pseudoalteromonadaceae</taxon>
        <taxon>Pseudoalteromonas</taxon>
    </lineage>
</organism>
<dbReference type="SUPFAM" id="SSF53850">
    <property type="entry name" value="Periplasmic binding protein-like II"/>
    <property type="match status" value="1"/>
</dbReference>